<feature type="domain" description="PIN" evidence="1">
    <location>
        <begin position="2"/>
        <end position="110"/>
    </location>
</feature>
<organism evidence="2 3">
    <name type="scientific">Desulfosudis oleivorans (strain DSM 6200 / JCM 39069 / Hxd3)</name>
    <name type="common">Desulfococcus oleovorans</name>
    <dbReference type="NCBI Taxonomy" id="96561"/>
    <lineage>
        <taxon>Bacteria</taxon>
        <taxon>Pseudomonadati</taxon>
        <taxon>Thermodesulfobacteriota</taxon>
        <taxon>Desulfobacteria</taxon>
        <taxon>Desulfobacterales</taxon>
        <taxon>Desulfosudaceae</taxon>
        <taxon>Desulfosudis</taxon>
    </lineage>
</organism>
<dbReference type="InterPro" id="IPR002850">
    <property type="entry name" value="PIN_toxin-like"/>
</dbReference>
<dbReference type="HOGENOM" id="CLU_116617_6_0_7"/>
<dbReference type="Proteomes" id="UP000008561">
    <property type="component" value="Chromosome"/>
</dbReference>
<evidence type="ECO:0000259" key="1">
    <source>
        <dbReference type="Pfam" id="PF13470"/>
    </source>
</evidence>
<evidence type="ECO:0000313" key="2">
    <source>
        <dbReference type="EMBL" id="ABW66734.1"/>
    </source>
</evidence>
<keyword evidence="3" id="KW-1185">Reference proteome</keyword>
<sequence length="146" mass="16286">MKIVLDTNVLVSGLLTPYGPNGEIIRLISAGVLTVQYDSRIFLEYQDVLARPRFQFDMQDVNTFLAWLKQTGQVVFGAPLGKRLPDPDDEPFLEVAIAGQAVCIITGNKKHFPKAVRQNVTIFSPAEFIEFFRKHNEGTGQAHPQG</sequence>
<protein>
    <submittedName>
        <fullName evidence="2">Nucleic acid-binding protein contains PIN domain-like protein</fullName>
    </submittedName>
</protein>
<dbReference type="PANTHER" id="PTHR34610">
    <property type="entry name" value="SSL7007 PROTEIN"/>
    <property type="match status" value="1"/>
</dbReference>
<dbReference type="EMBL" id="CP000859">
    <property type="protein sequence ID" value="ABW66734.1"/>
    <property type="molecule type" value="Genomic_DNA"/>
</dbReference>
<dbReference type="eggNOG" id="COG1569">
    <property type="taxonomic scope" value="Bacteria"/>
</dbReference>
<dbReference type="SUPFAM" id="SSF88723">
    <property type="entry name" value="PIN domain-like"/>
    <property type="match status" value="1"/>
</dbReference>
<dbReference type="STRING" id="96561.Dole_0924"/>
<name>A8ZWC6_DESOH</name>
<dbReference type="OrthoDB" id="9798108at2"/>
<proteinExistence type="predicted"/>
<evidence type="ECO:0000313" key="3">
    <source>
        <dbReference type="Proteomes" id="UP000008561"/>
    </source>
</evidence>
<gene>
    <name evidence="2" type="ordered locus">Dole_0924</name>
</gene>
<dbReference type="KEGG" id="dol:Dole_0924"/>
<dbReference type="PANTHER" id="PTHR34610:SF3">
    <property type="entry name" value="SSL7007 PROTEIN"/>
    <property type="match status" value="1"/>
</dbReference>
<reference evidence="2 3" key="1">
    <citation type="submission" date="2007-10" db="EMBL/GenBank/DDBJ databases">
        <title>Complete sequence of Desulfococcus oleovorans Hxd3.</title>
        <authorList>
            <consortium name="US DOE Joint Genome Institute"/>
            <person name="Copeland A."/>
            <person name="Lucas S."/>
            <person name="Lapidus A."/>
            <person name="Barry K."/>
            <person name="Glavina del Rio T."/>
            <person name="Dalin E."/>
            <person name="Tice H."/>
            <person name="Pitluck S."/>
            <person name="Kiss H."/>
            <person name="Brettin T."/>
            <person name="Bruce D."/>
            <person name="Detter J.C."/>
            <person name="Han C."/>
            <person name="Schmutz J."/>
            <person name="Larimer F."/>
            <person name="Land M."/>
            <person name="Hauser L."/>
            <person name="Kyrpides N."/>
            <person name="Kim E."/>
            <person name="Wawrik B."/>
            <person name="Richardson P."/>
        </authorList>
    </citation>
    <scope>NUCLEOTIDE SEQUENCE [LARGE SCALE GENOMIC DNA]</scope>
    <source>
        <strain evidence="3">DSM 6200 / JCM 39069 / Hxd3</strain>
    </source>
</reference>
<dbReference type="Pfam" id="PF13470">
    <property type="entry name" value="PIN_3"/>
    <property type="match status" value="1"/>
</dbReference>
<dbReference type="InterPro" id="IPR002716">
    <property type="entry name" value="PIN_dom"/>
</dbReference>
<dbReference type="RefSeq" id="WP_012174352.1">
    <property type="nucleotide sequence ID" value="NC_009943.1"/>
</dbReference>
<accession>A8ZWC6</accession>
<dbReference type="NCBIfam" id="TIGR00305">
    <property type="entry name" value="putative toxin-antitoxin system toxin component, PIN family"/>
    <property type="match status" value="1"/>
</dbReference>
<dbReference type="InterPro" id="IPR029060">
    <property type="entry name" value="PIN-like_dom_sf"/>
</dbReference>
<dbReference type="AlphaFoldDB" id="A8ZWC6"/>